<evidence type="ECO:0000259" key="5">
    <source>
        <dbReference type="PROSITE" id="PS50977"/>
    </source>
</evidence>
<dbReference type="InterPro" id="IPR050109">
    <property type="entry name" value="HTH-type_TetR-like_transc_reg"/>
</dbReference>
<accession>A0ABQ3LXC3</accession>
<dbReference type="EMBL" id="BNAR01000001">
    <property type="protein sequence ID" value="GHH28127.1"/>
    <property type="molecule type" value="Genomic_DNA"/>
</dbReference>
<organism evidence="6 7">
    <name type="scientific">Lentzea cavernae</name>
    <dbReference type="NCBI Taxonomy" id="2020703"/>
    <lineage>
        <taxon>Bacteria</taxon>
        <taxon>Bacillati</taxon>
        <taxon>Actinomycetota</taxon>
        <taxon>Actinomycetes</taxon>
        <taxon>Pseudonocardiales</taxon>
        <taxon>Pseudonocardiaceae</taxon>
        <taxon>Lentzea</taxon>
    </lineage>
</organism>
<evidence type="ECO:0000256" key="4">
    <source>
        <dbReference type="PROSITE-ProRule" id="PRU00335"/>
    </source>
</evidence>
<evidence type="ECO:0000313" key="7">
    <source>
        <dbReference type="Proteomes" id="UP000605568"/>
    </source>
</evidence>
<dbReference type="PROSITE" id="PS50977">
    <property type="entry name" value="HTH_TETR_2"/>
    <property type="match status" value="1"/>
</dbReference>
<reference evidence="7" key="1">
    <citation type="journal article" date="2019" name="Int. J. Syst. Evol. Microbiol.">
        <title>The Global Catalogue of Microorganisms (GCM) 10K type strain sequencing project: providing services to taxonomists for standard genome sequencing and annotation.</title>
        <authorList>
            <consortium name="The Broad Institute Genomics Platform"/>
            <consortium name="The Broad Institute Genome Sequencing Center for Infectious Disease"/>
            <person name="Wu L."/>
            <person name="Ma J."/>
        </authorList>
    </citation>
    <scope>NUCLEOTIDE SEQUENCE [LARGE SCALE GENOMIC DNA]</scope>
    <source>
        <strain evidence="7">CGMCC 4.7367</strain>
    </source>
</reference>
<evidence type="ECO:0000256" key="1">
    <source>
        <dbReference type="ARBA" id="ARBA00023015"/>
    </source>
</evidence>
<evidence type="ECO:0000256" key="2">
    <source>
        <dbReference type="ARBA" id="ARBA00023125"/>
    </source>
</evidence>
<proteinExistence type="predicted"/>
<dbReference type="PANTHER" id="PTHR30055:SF234">
    <property type="entry name" value="HTH-TYPE TRANSCRIPTIONAL REGULATOR BETI"/>
    <property type="match status" value="1"/>
</dbReference>
<name>A0ABQ3LXC3_9PSEU</name>
<keyword evidence="2 4" id="KW-0238">DNA-binding</keyword>
<sequence>MVRLTRVQQQARTRAAVLAAAREEFAEHGFVPAKVDRIAERAELTRGAVYSNFPSKRALYLAVLIDLVERAAEPRATVSPSSRIDALGVFARVWLERLPLVGDSAPGGRLQLRSLDGVFEDEHGPAVLAQLARLEALLLAVALEKGAPVRRVRVAELALTVLDGAGHQAGTAPGFGDPFDVAHACRHLATINLEDVWAPPHLPYVAPASTCSDRWVPPRDLVDRISGGRVDLTDGLVVVLGAGRLGAAEEAVRAAKPGEQVVVVVVTGDQEETGRLVRLRVADAVGCLRRVFAAEAWQHVRLVLDDEALVASAIGLTAVGDDTEAAVSVRGGVIVARAHGRGAGHAAGARRREAMP</sequence>
<gene>
    <name evidence="6" type="ORF">GCM10017774_01780</name>
</gene>
<keyword evidence="1" id="KW-0805">Transcription regulation</keyword>
<dbReference type="SUPFAM" id="SSF46689">
    <property type="entry name" value="Homeodomain-like"/>
    <property type="match status" value="1"/>
</dbReference>
<keyword evidence="7" id="KW-1185">Reference proteome</keyword>
<dbReference type="PRINTS" id="PR00455">
    <property type="entry name" value="HTHTETR"/>
</dbReference>
<evidence type="ECO:0000313" key="6">
    <source>
        <dbReference type="EMBL" id="GHH28127.1"/>
    </source>
</evidence>
<keyword evidence="3" id="KW-0804">Transcription</keyword>
<feature type="DNA-binding region" description="H-T-H motif" evidence="4">
    <location>
        <begin position="34"/>
        <end position="53"/>
    </location>
</feature>
<evidence type="ECO:0000256" key="3">
    <source>
        <dbReference type="ARBA" id="ARBA00023163"/>
    </source>
</evidence>
<comment type="caution">
    <text evidence="6">The sequence shown here is derived from an EMBL/GenBank/DDBJ whole genome shotgun (WGS) entry which is preliminary data.</text>
</comment>
<dbReference type="Gene3D" id="1.10.357.10">
    <property type="entry name" value="Tetracycline Repressor, domain 2"/>
    <property type="match status" value="1"/>
</dbReference>
<protein>
    <submittedName>
        <fullName evidence="6">TetR family transcriptional regulator</fullName>
    </submittedName>
</protein>
<dbReference type="PANTHER" id="PTHR30055">
    <property type="entry name" value="HTH-TYPE TRANSCRIPTIONAL REGULATOR RUTR"/>
    <property type="match status" value="1"/>
</dbReference>
<dbReference type="Pfam" id="PF00440">
    <property type="entry name" value="TetR_N"/>
    <property type="match status" value="1"/>
</dbReference>
<dbReference type="InterPro" id="IPR009057">
    <property type="entry name" value="Homeodomain-like_sf"/>
</dbReference>
<dbReference type="Proteomes" id="UP000605568">
    <property type="component" value="Unassembled WGS sequence"/>
</dbReference>
<dbReference type="InterPro" id="IPR001647">
    <property type="entry name" value="HTH_TetR"/>
</dbReference>
<feature type="domain" description="HTH tetR-type" evidence="5">
    <location>
        <begin position="11"/>
        <end position="71"/>
    </location>
</feature>